<sequence length="76" mass="8510">MEIFQNKKSVMRRDRCVDIVPIASSANFATTTAHVKPVSPSQTVKCASALPSFNREEVDGDIESVKTWIEKKKDEL</sequence>
<dbReference type="AlphaFoldDB" id="A0A2T7NXQ0"/>
<reference evidence="1 2" key="1">
    <citation type="submission" date="2018-04" db="EMBL/GenBank/DDBJ databases">
        <title>The genome of golden apple snail Pomacea canaliculata provides insight into stress tolerance and invasive adaptation.</title>
        <authorList>
            <person name="Liu C."/>
            <person name="Liu B."/>
            <person name="Ren Y."/>
            <person name="Zhang Y."/>
            <person name="Wang H."/>
            <person name="Li S."/>
            <person name="Jiang F."/>
            <person name="Yin L."/>
            <person name="Zhang G."/>
            <person name="Qian W."/>
            <person name="Fan W."/>
        </authorList>
    </citation>
    <scope>NUCLEOTIDE SEQUENCE [LARGE SCALE GENOMIC DNA]</scope>
    <source>
        <strain evidence="1">SZHN2017</strain>
        <tissue evidence="1">Muscle</tissue>
    </source>
</reference>
<organism evidence="1 2">
    <name type="scientific">Pomacea canaliculata</name>
    <name type="common">Golden apple snail</name>
    <dbReference type="NCBI Taxonomy" id="400727"/>
    <lineage>
        <taxon>Eukaryota</taxon>
        <taxon>Metazoa</taxon>
        <taxon>Spiralia</taxon>
        <taxon>Lophotrochozoa</taxon>
        <taxon>Mollusca</taxon>
        <taxon>Gastropoda</taxon>
        <taxon>Caenogastropoda</taxon>
        <taxon>Architaenioglossa</taxon>
        <taxon>Ampullarioidea</taxon>
        <taxon>Ampullariidae</taxon>
        <taxon>Pomacea</taxon>
    </lineage>
</organism>
<dbReference type="EMBL" id="PZQS01000008">
    <property type="protein sequence ID" value="PVD25949.1"/>
    <property type="molecule type" value="Genomic_DNA"/>
</dbReference>
<accession>A0A2T7NXQ0</accession>
<name>A0A2T7NXQ0_POMCA</name>
<dbReference type="Proteomes" id="UP000245119">
    <property type="component" value="Linkage Group LG8"/>
</dbReference>
<gene>
    <name evidence="1" type="ORF">C0Q70_13615</name>
</gene>
<keyword evidence="2" id="KW-1185">Reference proteome</keyword>
<comment type="caution">
    <text evidence="1">The sequence shown here is derived from an EMBL/GenBank/DDBJ whole genome shotgun (WGS) entry which is preliminary data.</text>
</comment>
<evidence type="ECO:0000313" key="2">
    <source>
        <dbReference type="Proteomes" id="UP000245119"/>
    </source>
</evidence>
<protein>
    <submittedName>
        <fullName evidence="1">Uncharacterized protein</fullName>
    </submittedName>
</protein>
<evidence type="ECO:0000313" key="1">
    <source>
        <dbReference type="EMBL" id="PVD25949.1"/>
    </source>
</evidence>
<proteinExistence type="predicted"/>